<feature type="transmembrane region" description="Helical" evidence="6">
    <location>
        <begin position="54"/>
        <end position="71"/>
    </location>
</feature>
<evidence type="ECO:0000256" key="3">
    <source>
        <dbReference type="ARBA" id="ARBA00022989"/>
    </source>
</evidence>
<keyword evidence="9" id="KW-1185">Reference proteome</keyword>
<dbReference type="Proteomes" id="UP000535890">
    <property type="component" value="Unassembled WGS sequence"/>
</dbReference>
<evidence type="ECO:0000313" key="8">
    <source>
        <dbReference type="EMBL" id="NYD38266.1"/>
    </source>
</evidence>
<feature type="transmembrane region" description="Helical" evidence="6">
    <location>
        <begin position="498"/>
        <end position="517"/>
    </location>
</feature>
<feature type="transmembrane region" description="Helical" evidence="6">
    <location>
        <begin position="547"/>
        <end position="565"/>
    </location>
</feature>
<evidence type="ECO:0000256" key="4">
    <source>
        <dbReference type="ARBA" id="ARBA00023136"/>
    </source>
</evidence>
<dbReference type="InterPro" id="IPR049453">
    <property type="entry name" value="Memb_transporter_dom"/>
</dbReference>
<feature type="transmembrane region" description="Helical" evidence="6">
    <location>
        <begin position="105"/>
        <end position="121"/>
    </location>
</feature>
<evidence type="ECO:0000256" key="5">
    <source>
        <dbReference type="SAM" id="MobiDB-lite"/>
    </source>
</evidence>
<feature type="compositionally biased region" description="Basic and acidic residues" evidence="5">
    <location>
        <begin position="410"/>
        <end position="422"/>
    </location>
</feature>
<feature type="transmembrane region" description="Helical" evidence="6">
    <location>
        <begin position="83"/>
        <end position="99"/>
    </location>
</feature>
<accession>A0A7Y9DZK9</accession>
<evidence type="ECO:0000256" key="6">
    <source>
        <dbReference type="SAM" id="Phobius"/>
    </source>
</evidence>
<dbReference type="GO" id="GO:0016020">
    <property type="term" value="C:membrane"/>
    <property type="evidence" value="ECO:0007669"/>
    <property type="project" value="UniProtKB-SubCell"/>
</dbReference>
<dbReference type="RefSeq" id="WP_179795738.1">
    <property type="nucleotide sequence ID" value="NZ_BAABHP010000020.1"/>
</dbReference>
<feature type="compositionally biased region" description="Low complexity" evidence="5">
    <location>
        <begin position="393"/>
        <end position="403"/>
    </location>
</feature>
<dbReference type="AlphaFoldDB" id="A0A7Y9DZK9"/>
<feature type="region of interest" description="Disordered" evidence="5">
    <location>
        <begin position="393"/>
        <end position="441"/>
    </location>
</feature>
<evidence type="ECO:0000256" key="2">
    <source>
        <dbReference type="ARBA" id="ARBA00022692"/>
    </source>
</evidence>
<dbReference type="EMBL" id="JACCBN010000001">
    <property type="protein sequence ID" value="NYD38266.1"/>
    <property type="molecule type" value="Genomic_DNA"/>
</dbReference>
<sequence length="808" mass="85879">MGTTRAIESLRTLLVTADPGLARLRLASVAVASMALAAGLVAWGRSALVPDEPVTVVLFAGVLAMISNLAVNEKTVARQRVTTALMVLPALASTTVGTLLSPYRLVADVVFVAVMIGAVYVRRYGPRGFALGMGAFMPFFFTQFLQAKPPQIPALCVAVLIGLGVTLLLRGFLFAERPERTLRRLVDAFRARAHEMVLRVDDVLAEAQQGQARGPGHEHEQVGDAVLERLYRARRRLNETALLVEDQLEHSAADRVWPGLENDLLALRVVDTELGLERLGVAVRRLVRAEDAQQASPLALTALRTGLTHLARATARRVPHQEILGELADARGAVAGLVADTSRGHERVQRTAFGVRRIADSVEYAQRDLPARPGETMTGGIVLPGVPRAPAASPVALASAPQPDGIAQGRPDDEASRRREGSDPGPEDPSSGTGSGETDRDRGLLLTTRQSIQVGVGTTIAIGLGELLAPSRWYWAVIASFVVFANTASRGDLLSRGWGRVVGTVGGVAAGMGLAFLTAGNQVLSLVLLFVCAFLALYLVRVSPGMLAFWITAVLALVYGIIGQFSVQTLVLRIEETLVGVLASVVAAFLVLPKGTREAFGEAVEDFVDTADGVLDAAVATILGRGRGGAAALEGARDMDTSLATLRARTKPLLVDTPKRRGRSSHRRALRVFTVVDHYARSLARTAADLGSDPTPGWAATLEPALAAVRANLDGLRDVVVRGRRRSDGAQVLVHSAEDLVDRAEEQAARTQDPRRRNDALVVTRLLRRIDQAVVALAVDLGAAADPDEDQSPSSRASAGLVNTRSGS</sequence>
<feature type="domain" description="Integral membrane bound transporter" evidence="7">
    <location>
        <begin position="460"/>
        <end position="586"/>
    </location>
</feature>
<proteinExistence type="predicted"/>
<protein>
    <recommendedName>
        <fullName evidence="7">Integral membrane bound transporter domain-containing protein</fullName>
    </recommendedName>
</protein>
<keyword evidence="4 6" id="KW-0472">Membrane</keyword>
<evidence type="ECO:0000313" key="9">
    <source>
        <dbReference type="Proteomes" id="UP000535890"/>
    </source>
</evidence>
<evidence type="ECO:0000256" key="1">
    <source>
        <dbReference type="ARBA" id="ARBA00004141"/>
    </source>
</evidence>
<comment type="caution">
    <text evidence="8">The sequence shown here is derived from an EMBL/GenBank/DDBJ whole genome shotgun (WGS) entry which is preliminary data.</text>
</comment>
<organism evidence="8 9">
    <name type="scientific">Actinomycetospora corticicola</name>
    <dbReference type="NCBI Taxonomy" id="663602"/>
    <lineage>
        <taxon>Bacteria</taxon>
        <taxon>Bacillati</taxon>
        <taxon>Actinomycetota</taxon>
        <taxon>Actinomycetes</taxon>
        <taxon>Pseudonocardiales</taxon>
        <taxon>Pseudonocardiaceae</taxon>
        <taxon>Actinomycetospora</taxon>
    </lineage>
</organism>
<dbReference type="Pfam" id="PF13515">
    <property type="entry name" value="FUSC_2"/>
    <property type="match status" value="1"/>
</dbReference>
<reference evidence="8 9" key="1">
    <citation type="submission" date="2020-07" db="EMBL/GenBank/DDBJ databases">
        <title>Sequencing the genomes of 1000 actinobacteria strains.</title>
        <authorList>
            <person name="Klenk H.-P."/>
        </authorList>
    </citation>
    <scope>NUCLEOTIDE SEQUENCE [LARGE SCALE GENOMIC DNA]</scope>
    <source>
        <strain evidence="8 9">DSM 45772</strain>
    </source>
</reference>
<feature type="transmembrane region" description="Helical" evidence="6">
    <location>
        <begin position="571"/>
        <end position="592"/>
    </location>
</feature>
<feature type="transmembrane region" description="Helical" evidence="6">
    <location>
        <begin position="128"/>
        <end position="146"/>
    </location>
</feature>
<feature type="compositionally biased region" description="Polar residues" evidence="5">
    <location>
        <begin position="792"/>
        <end position="808"/>
    </location>
</feature>
<comment type="subcellular location">
    <subcellularLocation>
        <location evidence="1">Membrane</location>
        <topology evidence="1">Multi-pass membrane protein</topology>
    </subcellularLocation>
</comment>
<evidence type="ECO:0000259" key="7">
    <source>
        <dbReference type="Pfam" id="PF13515"/>
    </source>
</evidence>
<feature type="transmembrane region" description="Helical" evidence="6">
    <location>
        <begin position="523"/>
        <end position="540"/>
    </location>
</feature>
<keyword evidence="3 6" id="KW-1133">Transmembrane helix</keyword>
<feature type="region of interest" description="Disordered" evidence="5">
    <location>
        <begin position="784"/>
        <end position="808"/>
    </location>
</feature>
<feature type="transmembrane region" description="Helical" evidence="6">
    <location>
        <begin position="21"/>
        <end position="42"/>
    </location>
</feature>
<name>A0A7Y9DZK9_9PSEU</name>
<keyword evidence="2 6" id="KW-0812">Transmembrane</keyword>
<gene>
    <name evidence="8" type="ORF">BJ983_004368</name>
</gene>
<feature type="region of interest" description="Disordered" evidence="5">
    <location>
        <begin position="366"/>
        <end position="385"/>
    </location>
</feature>
<feature type="transmembrane region" description="Helical" evidence="6">
    <location>
        <begin position="152"/>
        <end position="175"/>
    </location>
</feature>